<evidence type="ECO:0000313" key="5">
    <source>
        <dbReference type="Proteomes" id="UP000525078"/>
    </source>
</evidence>
<evidence type="ECO:0000256" key="1">
    <source>
        <dbReference type="SAM" id="MobiDB-lite"/>
    </source>
</evidence>
<dbReference type="PANTHER" id="PTHR13650:SF0">
    <property type="entry name" value="SPATACSIN"/>
    <property type="match status" value="1"/>
</dbReference>
<keyword evidence="6" id="KW-1185">Reference proteome</keyword>
<dbReference type="Proteomes" id="UP000583929">
    <property type="component" value="Unassembled WGS sequence"/>
</dbReference>
<comment type="caution">
    <text evidence="4">The sequence shown here is derived from an EMBL/GenBank/DDBJ whole genome shotgun (WGS) entry which is preliminary data.</text>
</comment>
<dbReference type="InterPro" id="IPR028107">
    <property type="entry name" value="Spatacsin_C_dom"/>
</dbReference>
<dbReference type="EMBL" id="JAATIP010000109">
    <property type="protein sequence ID" value="KAF4371663.1"/>
    <property type="molecule type" value="Genomic_DNA"/>
</dbReference>
<proteinExistence type="predicted"/>
<dbReference type="EMBL" id="JAATIQ010000017">
    <property type="protein sequence ID" value="KAF4400603.1"/>
    <property type="molecule type" value="Genomic_DNA"/>
</dbReference>
<name>A0A7J6HZD2_CANSA</name>
<evidence type="ECO:0000313" key="4">
    <source>
        <dbReference type="EMBL" id="KAF4400603.1"/>
    </source>
</evidence>
<accession>A0A7J6HZD2</accession>
<evidence type="ECO:0000313" key="3">
    <source>
        <dbReference type="EMBL" id="KAF4371663.1"/>
    </source>
</evidence>
<evidence type="ECO:0000259" key="2">
    <source>
        <dbReference type="Pfam" id="PF14649"/>
    </source>
</evidence>
<dbReference type="Proteomes" id="UP000525078">
    <property type="component" value="Unassembled WGS sequence"/>
</dbReference>
<dbReference type="InterPro" id="IPR028103">
    <property type="entry name" value="Spatacsin"/>
</dbReference>
<protein>
    <recommendedName>
        <fullName evidence="2">Spatacsin C-terminal domain-containing protein</fullName>
    </recommendedName>
</protein>
<dbReference type="Pfam" id="PF14649">
    <property type="entry name" value="Spatacsin_C"/>
    <property type="match status" value="1"/>
</dbReference>
<feature type="region of interest" description="Disordered" evidence="1">
    <location>
        <begin position="189"/>
        <end position="232"/>
    </location>
</feature>
<feature type="compositionally biased region" description="Polar residues" evidence="1">
    <location>
        <begin position="214"/>
        <end position="225"/>
    </location>
</feature>
<dbReference type="PANTHER" id="PTHR13650">
    <property type="entry name" value="SPATACSIN"/>
    <property type="match status" value="1"/>
</dbReference>
<reference evidence="5 6" key="1">
    <citation type="journal article" date="2020" name="bioRxiv">
        <title>Sequence and annotation of 42 cannabis genomes reveals extensive copy number variation in cannabinoid synthesis and pathogen resistance genes.</title>
        <authorList>
            <person name="Mckernan K.J."/>
            <person name="Helbert Y."/>
            <person name="Kane L.T."/>
            <person name="Ebling H."/>
            <person name="Zhang L."/>
            <person name="Liu B."/>
            <person name="Eaton Z."/>
            <person name="Mclaughlin S."/>
            <person name="Kingan S."/>
            <person name="Baybayan P."/>
            <person name="Concepcion G."/>
            <person name="Jordan M."/>
            <person name="Riva A."/>
            <person name="Barbazuk W."/>
            <person name="Harkins T."/>
        </authorList>
    </citation>
    <scope>NUCLEOTIDE SEQUENCE [LARGE SCALE GENOMIC DNA]</scope>
    <source>
        <strain evidence="5 6">cv. Jamaican Lion 4</strain>
        <strain evidence="4">Father</strain>
        <strain evidence="3">Mother</strain>
        <tissue evidence="4">Leaf</tissue>
    </source>
</reference>
<evidence type="ECO:0000313" key="6">
    <source>
        <dbReference type="Proteomes" id="UP000583929"/>
    </source>
</evidence>
<dbReference type="GO" id="GO:0005737">
    <property type="term" value="C:cytoplasm"/>
    <property type="evidence" value="ECO:0007669"/>
    <property type="project" value="TreeGrafter"/>
</dbReference>
<gene>
    <name evidence="3" type="ORF">F8388_008603</name>
    <name evidence="4" type="ORF">G4B88_023396</name>
</gene>
<organism evidence="4 6">
    <name type="scientific">Cannabis sativa</name>
    <name type="common">Hemp</name>
    <name type="synonym">Marijuana</name>
    <dbReference type="NCBI Taxonomy" id="3483"/>
    <lineage>
        <taxon>Eukaryota</taxon>
        <taxon>Viridiplantae</taxon>
        <taxon>Streptophyta</taxon>
        <taxon>Embryophyta</taxon>
        <taxon>Tracheophyta</taxon>
        <taxon>Spermatophyta</taxon>
        <taxon>Magnoliopsida</taxon>
        <taxon>eudicotyledons</taxon>
        <taxon>Gunneridae</taxon>
        <taxon>Pentapetalae</taxon>
        <taxon>rosids</taxon>
        <taxon>fabids</taxon>
        <taxon>Rosales</taxon>
        <taxon>Cannabaceae</taxon>
        <taxon>Cannabis</taxon>
    </lineage>
</organism>
<feature type="domain" description="Spatacsin C-terminal" evidence="2">
    <location>
        <begin position="2859"/>
        <end position="3146"/>
    </location>
</feature>
<sequence>MNPSSSGEELAILQLHKWDSSYPKLNLSEFREAFISPTRQQLLLFSRQNEALLLPLFTEDCGVTNEVKNSCSENVYYPGSALDPRRDDMPCPSGSVVDFDSGYSFECESLSGRSAYLGDVYSVAWGVCGDTYNQHKDALFRELLFVSGSHGVTVHAFCENNTNSTISRSSETASQGKFEQGEWVEWGPSVTPTSNEKVDEPFSSFHETNRNVEDVNTTNGNSESPQGDERSRGIESKLWLQSFLVNVEDFESDGQRWTRFPDKSSFPPSAKVVSFHIFNSGFPFKDFVPHSNSLLKECLKEKVRDSGGDGSTKLNSTPSGPTFEPDVLSSSFSVGKSSMYKCFRVFSSNSHYVGFALTLVDPVSTDKRDESAKNLYKNLVLVAMLDKWAIQWVSLVKLEENQNIGPLVEWTDFCFFNNLLVALTSSGFVVFYSAMSGEYVVHINILQTCELEPNTELCEQTKMSVGIVRKNIEVEKVPGKRVFNRLIHASHTFMLAAADECGVVYVICADQYIVDRDEKFFPHCQHFGLGILAGWEVGGSCICCQRSYSKFSGSHQPCFSSMWSRYHSFLSYSRNHALHERQHWNLNGEGMQQYTKCFSGFFTAYGSTNQTLHDAVGKSRHMRRIFLPTNRVNKDDSICFSPFGITRLIRKHNTKDQNGSQIVHFNLFTESAICDDSGLLMECEMHLQNGRKESFTGDAVGCTFQGCFYLVTENGLSVVLPSISVSSSFLPIEFIGYRQGSINSGSVYKEKDNMEIRNFRHPCSSWTIEVLDRVLLYDSVEEADRLCIENGWDLKIPRIRRLQLALDYLKFDDIEHLGAYHPPSHWAEIFKIVQAIGLVVAFGKNGELNPMAMIGAQCKEFNISIITMKKSRNNNKIVEDRRCGFKVGTSWEESLKRPSSECLDMLVGVNLAEEGIMRLLFAAVYLMLRKSGNDNDVSAASRLLTLASRFTTKMIRTYGLLHHENNAYLSHGFELTEVHHLPPLLHDKSQNEVGTSRRLREMAHFLEIIRNLQSRLSSKMKRPGQGLVNGGDESGLAPADLSLDESKLSILSSNTLSLETVNQNDNSFHVSAVGSNYAENLALTHMDLKAHVDPGNLHEVSAIVSQEGLLQNKILSLENPKEMIARWKIDNLDLRTVVNDALLSGRLPLAVLQLHLYHSRELISDKEPYDTFNEVRDIGRAIAYDLFLKGETGLAVATLQRLGEDVETSLKELLFGTVRRSLRAQIFDEMKRYGYLGPYEWKIMDRISLIERLYPSSCFWNAFNGRQKEYMRVPASSHLPRNNLKLLHSDVFNNFTIECGEIDGVVLGSWTNVNENPSVPVVEDENVLGGYWAAAAVWCNVWDQRTIDRIVLDQSLVIDVDVLWESQLDYYMSHGDWERVSKLLDLIPELSLEDGSLQVSLDSPQPTSTVGCAMESSLHRDYFSALEELDAVCIYIPNVKLLKFPDNIMGSTWLKMLMEEKLAKKLIFLKEFWEGTAEIVPILARAGFVTSQYEILKNAESVESSSNSNLSTDGGAFGFDTVQALHKVVIRYCVQCNLPHLLDLYLDKHMLVLDTGSLSLLLDAAGDCEWAKWLMLSRVKGCEYDASFSNARSVMSRGLVPSTDLLEVEEVICTVDDIAEGGGELAALATLMYAPVPIQNCLSSGGVKRHSNSSFQCTLENLKPTLQNFPTLWRALVSACYGQDSTSSFVGSRGKNALSDYLSWRDSVFFSSAKDTSLLQMLPCWLPKAVRRLVQLYVQGPLGWQSMSGLPLGETLRHREIDFFVNIDENAEINPISWEATIQKHVEQELCDPTLEETGLGLEHHLHRGRALSSFNRLLSVRIQNLKSEGQSGNLTQGQTNIQSDLQRLLAPLTETEISLLSSVVPLAIMHFEDSILVASCSFLLELCGLSASMLRMDIAALRRISSYYKSNGSNDNQRKLSPNTVSREGDMVESLARALADDYLHQGSVTKPKKPASLVSGKQSSRALIHVLHHLEKVSLPLMVDGKTCGSWLLSGNGDGIELRSQQKAASQHWNLVTVFCQMHQLPLSTKYLAVLARDNDWVGFLSEAQTGGYPFDAVINVASKEFSDPRLRTHILTVLKGMQSRRKASTSYADNTEKRTETFFSDEQICFPVELETSSIKVNDIASQIADSVAAAVEATNSLPAGGRVLTIHYNRRNPKRRCIMGSMPRDQSSSTDISTSPTGVKAFAAGDFMVEEERKIELHDTDEGHVSLSKMVAVLCEQHLFLPLLRAFEMFLPSCSFLPFIRALQAFSQMRLSEASAHLGSFSARIKEEPAQLQSNMGREDQIGISWISSMAVKAADAMLLTCPSPYEKRCLLKLLAVTDFGDGGSSATHYRQLYWKINLAEPSLRKDELLQLGNETLDDASLLTALEKNGLWDQARNWAKQLEASGGPWKSAVHHVTETQAESMVAEWKEFLWDVPEERVALWGHCQTLFIRYSFPALQAGLFFLKHAEAVEKDLPARELHELLLLSLQWLSGMITLSSPVYPLNLLREIETKVWLLAVESEAQVKSEGELNLTNSIRDPINKICSSIIDRTANIIIKMDNHINTSKSRSTDKHDIRDNYQGNYKNPSDANLFSTVGGTTKTKRRAKGFVTSRRPLVDTVDRSVESDEVPCSIYCKNEIPLQDENVRTGMPFSRWEEKVGTAELERAVLSLLEFGQISASKQLQHKLSPAQVPSEFILVDAALKLAALSTPSELVSISMLDEEIRLVMHSYNILTDQHQIEPVQVLESLAAIFIEGRGRGLCKRIIAVVKAANVLGLFFAEAFEKQPIELLQLLSLKAQESFEEANLLVKTHSMPAANIAQILAESFLKGLLAAHRGGYMDSQKEEGPAPLLWRFSDFLKWAELCPSEPEIGHALMRMVITGQEIPHACEVELLILSHHFYKSSACLDGVDVLVALAATRVDAYVLEGDFSCLARLITGVGNFHALNFILGILIENGQLDLLLQKYSAATDTNTSAVRGFRMAVLTSLKHFNPNDVDAFAMVYNHFDMKHETAALLESRADQSSGQWFGRKDNDQNEDLLDAMRYFIEAAEVHSSLDAGNKARRACAQASLLSLQIRMPDIQWLYLSETNARRVLVEQSRFQEALIVAEAYGLNQPSEWALVLWNQMFKPELLEFVAEFVAVLPLQSAMLTDLAKFYRAELAARGDQSQFSVWLTGGVPGDWAKYLGRSFRCLLRRTRDLKLRHSLAQMATGFGDVINTCNKLLDKVPENAGPLVLKRGHGGAYLPLM</sequence>